<dbReference type="GO" id="GO:0006915">
    <property type="term" value="P:apoptotic process"/>
    <property type="evidence" value="ECO:0007669"/>
    <property type="project" value="InterPro"/>
</dbReference>
<keyword evidence="4 8" id="KW-0689">Ribosomal protein</keyword>
<evidence type="ECO:0000256" key="3">
    <source>
        <dbReference type="ARBA" id="ARBA00022946"/>
    </source>
</evidence>
<accession>A0A2A3ETK1</accession>
<evidence type="ECO:0000256" key="2">
    <source>
        <dbReference type="ARBA" id="ARBA00009863"/>
    </source>
</evidence>
<sequence length="396" mass="45794">MVIYNCINEKSSLFGKMCIKNARRTIITAATKDIQDINLSSFRTEINPVEHDESCLNKIYTVPSDITSLLMKDITIELKKQTTIFRELGILVRKPAIELISYLEQTDYTKSINKYVLYGKEGVGKTTTLLHLIHYGLVKHFIIIHLPWGMISIIFKIRNWFRYAKEVSESPLIPDKLDLPQLAAKWLKYLKCLNEVSLSQYNLKTNKEYIWSQREVTKCGETLSNLIEFGIERPKFSCGVVNALLDELKLASTAGKCKTFVIIDGFNAFTSTITHVCDENRKYVPPEKISITSAFCNIVNYDWCNGAAILTVDKRANKDRKDSDYPKYLLGKKGFEYLDPFLPIHVENYSKEEFITILEYYKDRKWIRNISPSGIRELELLSNRHPVTLWRLCKSL</sequence>
<dbReference type="OrthoDB" id="274828at2759"/>
<keyword evidence="6" id="KW-0687">Ribonucleoprotein</keyword>
<evidence type="ECO:0000256" key="1">
    <source>
        <dbReference type="ARBA" id="ARBA00004173"/>
    </source>
</evidence>
<dbReference type="InterPro" id="IPR019368">
    <property type="entry name" value="Ribosomal_mS29"/>
</dbReference>
<comment type="similarity">
    <text evidence="2">Belongs to the mitochondrion-specific ribosomal protein mS29 family.</text>
</comment>
<name>A0A2A3ETK1_APICC</name>
<dbReference type="Proteomes" id="UP000242457">
    <property type="component" value="Unassembled WGS sequence"/>
</dbReference>
<dbReference type="PANTHER" id="PTHR12810:SF0">
    <property type="entry name" value="SMALL RIBOSOMAL SUBUNIT PROTEIN MS29"/>
    <property type="match status" value="1"/>
</dbReference>
<keyword evidence="9" id="KW-1185">Reference proteome</keyword>
<dbReference type="GO" id="GO:0005763">
    <property type="term" value="C:mitochondrial small ribosomal subunit"/>
    <property type="evidence" value="ECO:0007669"/>
    <property type="project" value="TreeGrafter"/>
</dbReference>
<comment type="subcellular location">
    <subcellularLocation>
        <location evidence="1">Mitochondrion</location>
    </subcellularLocation>
</comment>
<dbReference type="STRING" id="94128.A0A2A3ETK1"/>
<dbReference type="PANTHER" id="PTHR12810">
    <property type="entry name" value="MITOCHONDRIAL 28S RIBOSOMAL PROTEIN S29"/>
    <property type="match status" value="1"/>
</dbReference>
<gene>
    <name evidence="8" type="ORF">APICC_06343</name>
</gene>
<dbReference type="AlphaFoldDB" id="A0A2A3ETK1"/>
<keyword evidence="3" id="KW-0809">Transit peptide</keyword>
<evidence type="ECO:0000256" key="5">
    <source>
        <dbReference type="ARBA" id="ARBA00023128"/>
    </source>
</evidence>
<evidence type="ECO:0000256" key="6">
    <source>
        <dbReference type="ARBA" id="ARBA00023274"/>
    </source>
</evidence>
<reference evidence="8 9" key="1">
    <citation type="submission" date="2014-07" db="EMBL/GenBank/DDBJ databases">
        <title>Genomic and transcriptomic analysis on Apis cerana provide comprehensive insights into honey bee biology.</title>
        <authorList>
            <person name="Diao Q."/>
            <person name="Sun L."/>
            <person name="Zheng H."/>
            <person name="Zheng H."/>
            <person name="Xu S."/>
            <person name="Wang S."/>
            <person name="Zeng Z."/>
            <person name="Hu F."/>
            <person name="Su S."/>
            <person name="Wu J."/>
        </authorList>
    </citation>
    <scope>NUCLEOTIDE SEQUENCE [LARGE SCALE GENOMIC DNA]</scope>
    <source>
        <tissue evidence="8">Pupae without intestine</tissue>
    </source>
</reference>
<evidence type="ECO:0000313" key="9">
    <source>
        <dbReference type="Proteomes" id="UP000242457"/>
    </source>
</evidence>
<evidence type="ECO:0000256" key="4">
    <source>
        <dbReference type="ARBA" id="ARBA00022980"/>
    </source>
</evidence>
<dbReference type="InterPro" id="IPR027417">
    <property type="entry name" value="P-loop_NTPase"/>
</dbReference>
<organism evidence="8 9">
    <name type="scientific">Apis cerana cerana</name>
    <name type="common">Oriental honeybee</name>
    <dbReference type="NCBI Taxonomy" id="94128"/>
    <lineage>
        <taxon>Eukaryota</taxon>
        <taxon>Metazoa</taxon>
        <taxon>Ecdysozoa</taxon>
        <taxon>Arthropoda</taxon>
        <taxon>Hexapoda</taxon>
        <taxon>Insecta</taxon>
        <taxon>Pterygota</taxon>
        <taxon>Neoptera</taxon>
        <taxon>Endopterygota</taxon>
        <taxon>Hymenoptera</taxon>
        <taxon>Apocrita</taxon>
        <taxon>Aculeata</taxon>
        <taxon>Apoidea</taxon>
        <taxon>Anthophila</taxon>
        <taxon>Apidae</taxon>
        <taxon>Apis</taxon>
    </lineage>
</organism>
<dbReference type="SUPFAM" id="SSF52540">
    <property type="entry name" value="P-loop containing nucleoside triphosphate hydrolases"/>
    <property type="match status" value="1"/>
</dbReference>
<proteinExistence type="inferred from homology"/>
<protein>
    <recommendedName>
        <fullName evidence="7">Small ribosomal subunit protein mS29</fullName>
    </recommendedName>
</protein>
<dbReference type="EMBL" id="KZ288192">
    <property type="protein sequence ID" value="PBC34371.1"/>
    <property type="molecule type" value="Genomic_DNA"/>
</dbReference>
<dbReference type="GO" id="GO:0003735">
    <property type="term" value="F:structural constituent of ribosome"/>
    <property type="evidence" value="ECO:0007669"/>
    <property type="project" value="TreeGrafter"/>
</dbReference>
<dbReference type="InterPro" id="IPR008092">
    <property type="entry name" value="Ribosomal_mS29_met"/>
</dbReference>
<keyword evidence="5" id="KW-0496">Mitochondrion</keyword>
<evidence type="ECO:0000313" key="8">
    <source>
        <dbReference type="EMBL" id="PBC34371.1"/>
    </source>
</evidence>
<dbReference type="Pfam" id="PF10236">
    <property type="entry name" value="DAP3"/>
    <property type="match status" value="1"/>
</dbReference>
<evidence type="ECO:0000256" key="7">
    <source>
        <dbReference type="ARBA" id="ARBA00035140"/>
    </source>
</evidence>
<dbReference type="PRINTS" id="PR01716">
    <property type="entry name" value="DEATHASSOCP3"/>
</dbReference>